<accession>A0A518JWX6</accession>
<proteinExistence type="predicted"/>
<dbReference type="EMBL" id="CP036348">
    <property type="protein sequence ID" value="QDV70039.1"/>
    <property type="molecule type" value="Genomic_DNA"/>
</dbReference>
<dbReference type="Pfam" id="PF03319">
    <property type="entry name" value="EutN_CcmL"/>
    <property type="match status" value="1"/>
</dbReference>
<evidence type="ECO:0000256" key="2">
    <source>
        <dbReference type="ARBA" id="ARBA00024446"/>
    </source>
</evidence>
<protein>
    <submittedName>
        <fullName evidence="3">Ethanolamine utilization protein EutN/carboxysome</fullName>
    </submittedName>
</protein>
<keyword evidence="2" id="KW-1283">Bacterial microcompartment</keyword>
<keyword evidence="4" id="KW-1185">Reference proteome</keyword>
<evidence type="ECO:0000256" key="1">
    <source>
        <dbReference type="ARBA" id="ARBA00024322"/>
    </source>
</evidence>
<dbReference type="Gene3D" id="2.40.50.220">
    <property type="entry name" value="EutN/Ccml"/>
    <property type="match status" value="1"/>
</dbReference>
<organism evidence="3 4">
    <name type="scientific">Rosistilla carotiformis</name>
    <dbReference type="NCBI Taxonomy" id="2528017"/>
    <lineage>
        <taxon>Bacteria</taxon>
        <taxon>Pseudomonadati</taxon>
        <taxon>Planctomycetota</taxon>
        <taxon>Planctomycetia</taxon>
        <taxon>Pirellulales</taxon>
        <taxon>Pirellulaceae</taxon>
        <taxon>Rosistilla</taxon>
    </lineage>
</organism>
<dbReference type="SUPFAM" id="SSF159133">
    <property type="entry name" value="EutN/CcmL-like"/>
    <property type="match status" value="1"/>
</dbReference>
<dbReference type="GO" id="GO:0031469">
    <property type="term" value="C:bacterial microcompartment"/>
    <property type="evidence" value="ECO:0007669"/>
    <property type="project" value="UniProtKB-SubCell"/>
</dbReference>
<dbReference type="PROSITE" id="PS51932">
    <property type="entry name" value="BMV"/>
    <property type="match status" value="1"/>
</dbReference>
<dbReference type="RefSeq" id="WP_145098588.1">
    <property type="nucleotide sequence ID" value="NZ_CP036348.1"/>
</dbReference>
<dbReference type="InterPro" id="IPR004992">
    <property type="entry name" value="EutN_CcmL"/>
</dbReference>
<dbReference type="AlphaFoldDB" id="A0A518JWX6"/>
<gene>
    <name evidence="3" type="ORF">Poly24_37580</name>
</gene>
<dbReference type="Proteomes" id="UP000315082">
    <property type="component" value="Chromosome"/>
</dbReference>
<dbReference type="CDD" id="cd01614">
    <property type="entry name" value="EutN_CcmL"/>
    <property type="match status" value="1"/>
</dbReference>
<dbReference type="InterPro" id="IPR036677">
    <property type="entry name" value="EutN_CcmL_sf"/>
</dbReference>
<evidence type="ECO:0000313" key="3">
    <source>
        <dbReference type="EMBL" id="QDV70039.1"/>
    </source>
</evidence>
<dbReference type="PANTHER" id="PTHR36539:SF1">
    <property type="entry name" value="BACTERIAL MICROCOMPARTMENT SHELL VERTEX PROTEIN EUTN"/>
    <property type="match status" value="1"/>
</dbReference>
<dbReference type="KEGG" id="rcf:Poly24_37580"/>
<evidence type="ECO:0000313" key="4">
    <source>
        <dbReference type="Proteomes" id="UP000315082"/>
    </source>
</evidence>
<reference evidence="3 4" key="1">
    <citation type="submission" date="2019-02" db="EMBL/GenBank/DDBJ databases">
        <title>Deep-cultivation of Planctomycetes and their phenomic and genomic characterization uncovers novel biology.</title>
        <authorList>
            <person name="Wiegand S."/>
            <person name="Jogler M."/>
            <person name="Boedeker C."/>
            <person name="Pinto D."/>
            <person name="Vollmers J."/>
            <person name="Rivas-Marin E."/>
            <person name="Kohn T."/>
            <person name="Peeters S.H."/>
            <person name="Heuer A."/>
            <person name="Rast P."/>
            <person name="Oberbeckmann S."/>
            <person name="Bunk B."/>
            <person name="Jeske O."/>
            <person name="Meyerdierks A."/>
            <person name="Storesund J.E."/>
            <person name="Kallscheuer N."/>
            <person name="Luecker S."/>
            <person name="Lage O.M."/>
            <person name="Pohl T."/>
            <person name="Merkel B.J."/>
            <person name="Hornburger P."/>
            <person name="Mueller R.-W."/>
            <person name="Bruemmer F."/>
            <person name="Labrenz M."/>
            <person name="Spormann A.M."/>
            <person name="Op den Camp H."/>
            <person name="Overmann J."/>
            <person name="Amann R."/>
            <person name="Jetten M.S.M."/>
            <person name="Mascher T."/>
            <person name="Medema M.H."/>
            <person name="Devos D.P."/>
            <person name="Kaster A.-K."/>
            <person name="Ovreas L."/>
            <person name="Rohde M."/>
            <person name="Galperin M.Y."/>
            <person name="Jogler C."/>
        </authorList>
    </citation>
    <scope>NUCLEOTIDE SEQUENCE [LARGE SCALE GENOMIC DNA]</scope>
    <source>
        <strain evidence="3 4">Poly24</strain>
    </source>
</reference>
<sequence>MRIAKVIGSVTLSRCHPAMAGSRLRCVLPVDDIAQIASDDFSGSELLVTWDELGAGNGDLIALAEGPEAAQPFQPQIKCIDAYNAAILDHIDLQ</sequence>
<name>A0A518JWX6_9BACT</name>
<dbReference type="OrthoDB" id="281843at2"/>
<comment type="subcellular location">
    <subcellularLocation>
        <location evidence="1">Bacterial microcompartment</location>
    </subcellularLocation>
</comment>
<dbReference type="PANTHER" id="PTHR36539">
    <property type="entry name" value="ETHANOLAMINE UTILIZATION PROTEIN EUTN"/>
    <property type="match status" value="1"/>
</dbReference>